<dbReference type="EMBL" id="CM023478">
    <property type="protein sequence ID" value="KAH7934400.1"/>
    <property type="molecule type" value="Genomic_DNA"/>
</dbReference>
<evidence type="ECO:0000313" key="1">
    <source>
        <dbReference type="EMBL" id="KAH7934400.1"/>
    </source>
</evidence>
<comment type="caution">
    <text evidence="1">The sequence shown here is derived from an EMBL/GenBank/DDBJ whole genome shotgun (WGS) entry which is preliminary data.</text>
</comment>
<accession>A0ACB8C6F6</accession>
<keyword evidence="2" id="KW-1185">Reference proteome</keyword>
<gene>
    <name evidence="1" type="ORF">HPB49_025452</name>
</gene>
<reference evidence="1" key="1">
    <citation type="submission" date="2020-05" db="EMBL/GenBank/DDBJ databases">
        <title>Large-scale comparative analyses of tick genomes elucidate their genetic diversity and vector capacities.</title>
        <authorList>
            <person name="Jia N."/>
            <person name="Wang J."/>
            <person name="Shi W."/>
            <person name="Du L."/>
            <person name="Sun Y."/>
            <person name="Zhan W."/>
            <person name="Jiang J."/>
            <person name="Wang Q."/>
            <person name="Zhang B."/>
            <person name="Ji P."/>
            <person name="Sakyi L.B."/>
            <person name="Cui X."/>
            <person name="Yuan T."/>
            <person name="Jiang B."/>
            <person name="Yang W."/>
            <person name="Lam T.T.-Y."/>
            <person name="Chang Q."/>
            <person name="Ding S."/>
            <person name="Wang X."/>
            <person name="Zhu J."/>
            <person name="Ruan X."/>
            <person name="Zhao L."/>
            <person name="Wei J."/>
            <person name="Que T."/>
            <person name="Du C."/>
            <person name="Cheng J."/>
            <person name="Dai P."/>
            <person name="Han X."/>
            <person name="Huang E."/>
            <person name="Gao Y."/>
            <person name="Liu J."/>
            <person name="Shao H."/>
            <person name="Ye R."/>
            <person name="Li L."/>
            <person name="Wei W."/>
            <person name="Wang X."/>
            <person name="Wang C."/>
            <person name="Yang T."/>
            <person name="Huo Q."/>
            <person name="Li W."/>
            <person name="Guo W."/>
            <person name="Chen H."/>
            <person name="Zhou L."/>
            <person name="Ni X."/>
            <person name="Tian J."/>
            <person name="Zhou Y."/>
            <person name="Sheng Y."/>
            <person name="Liu T."/>
            <person name="Pan Y."/>
            <person name="Xia L."/>
            <person name="Li J."/>
            <person name="Zhao F."/>
            <person name="Cao W."/>
        </authorList>
    </citation>
    <scope>NUCLEOTIDE SEQUENCE</scope>
    <source>
        <strain evidence="1">Dsil-2018</strain>
    </source>
</reference>
<proteinExistence type="predicted"/>
<organism evidence="1 2">
    <name type="scientific">Dermacentor silvarum</name>
    <name type="common">Tick</name>
    <dbReference type="NCBI Taxonomy" id="543639"/>
    <lineage>
        <taxon>Eukaryota</taxon>
        <taxon>Metazoa</taxon>
        <taxon>Ecdysozoa</taxon>
        <taxon>Arthropoda</taxon>
        <taxon>Chelicerata</taxon>
        <taxon>Arachnida</taxon>
        <taxon>Acari</taxon>
        <taxon>Parasitiformes</taxon>
        <taxon>Ixodida</taxon>
        <taxon>Ixodoidea</taxon>
        <taxon>Ixodidae</taxon>
        <taxon>Rhipicephalinae</taxon>
        <taxon>Dermacentor</taxon>
    </lineage>
</organism>
<protein>
    <submittedName>
        <fullName evidence="1">Uncharacterized protein</fullName>
    </submittedName>
</protein>
<dbReference type="Proteomes" id="UP000821865">
    <property type="component" value="Chromosome 9"/>
</dbReference>
<sequence length="155" mass="16586">MGCLGLEDLNLPTKKLDEALASDHNGGSQDHGNPLNLGLQILCFFGAVGAIVITLLTLDALGRYVLHSREVRSKQTRRPHVRPPSLLVVEEEQAVAPVHGAHGAPINLLDRDLALFEKLAGGESHEKKEKVEGGKGVAPIERAPRLGLAPETFSP</sequence>
<evidence type="ECO:0000313" key="2">
    <source>
        <dbReference type="Proteomes" id="UP000821865"/>
    </source>
</evidence>
<name>A0ACB8C6F6_DERSI</name>